<dbReference type="InterPro" id="IPR003817">
    <property type="entry name" value="PS_Dcarbxylase"/>
</dbReference>
<comment type="subunit">
    <text evidence="12">Heterodimer of a large membrane-associated beta subunit and a small pyruvoyl-containing alpha subunit.</text>
</comment>
<keyword evidence="10 12" id="KW-1208">Phospholipid metabolism</keyword>
<keyword evidence="6 12" id="KW-0472">Membrane</keyword>
<feature type="active site" description="Charge relay system; for autoendoproteolytic cleavage activity" evidence="12">
    <location>
        <position position="91"/>
    </location>
</feature>
<gene>
    <name evidence="13" type="primary">asd</name>
    <name evidence="12" type="synonym">psd</name>
    <name evidence="13" type="ORF">OLW01_03920</name>
</gene>
<comment type="subcellular location">
    <subcellularLocation>
        <location evidence="12">Cell membrane</location>
        <topology evidence="12">Peripheral membrane protein</topology>
    </subcellularLocation>
</comment>
<evidence type="ECO:0000256" key="3">
    <source>
        <dbReference type="ARBA" id="ARBA00022516"/>
    </source>
</evidence>
<comment type="pathway">
    <text evidence="1">Lipid metabolism.</text>
</comment>
<keyword evidence="11 12" id="KW-0670">Pyruvate</keyword>
<evidence type="ECO:0000313" key="13">
    <source>
        <dbReference type="EMBL" id="WAJ70957.1"/>
    </source>
</evidence>
<comment type="similarity">
    <text evidence="12">Belongs to the phosphatidylserine decarboxylase family. PSD-B subfamily. Prokaryotic type I sub-subfamily.</text>
</comment>
<dbReference type="PANTHER" id="PTHR10067">
    <property type="entry name" value="PHOSPHATIDYLSERINE DECARBOXYLASE"/>
    <property type="match status" value="1"/>
</dbReference>
<keyword evidence="7 12" id="KW-0865">Zymogen</keyword>
<dbReference type="EC" id="4.1.1.65" evidence="12"/>
<keyword evidence="14" id="KW-1185">Reference proteome</keyword>
<dbReference type="Proteomes" id="UP001163726">
    <property type="component" value="Chromosome"/>
</dbReference>
<comment type="function">
    <text evidence="12">Catalyzes the formation of phosphatidylethanolamine (PtdEtn) from phosphatidylserine (PtdSer).</text>
</comment>
<keyword evidence="4 12" id="KW-0210">Decarboxylase</keyword>
<evidence type="ECO:0000256" key="2">
    <source>
        <dbReference type="ARBA" id="ARBA00022475"/>
    </source>
</evidence>
<dbReference type="PANTHER" id="PTHR10067:SF6">
    <property type="entry name" value="PHOSPHATIDYLSERINE DECARBOXYLASE PROENZYME, MITOCHONDRIAL"/>
    <property type="match status" value="1"/>
</dbReference>
<accession>A0ABY7AN17</accession>
<feature type="active site" description="Schiff-base intermediate with substrate; via pyruvic acid; for decarboxylase activity" evidence="12">
    <location>
        <position position="252"/>
    </location>
</feature>
<sequence length="285" mass="31870">MSLEKIKIGLQYCTPQHALSRLVGWLAASENKLISQTFIKCFAKRFNISLAEAQIEHFGEFKSFNEFFTRALKPDARPIAESKTAIVSPVDGQVSQAMKIEQDSIFQAKGHHYSLTTLLGGDEENAKPFQNGDFATIYLSPSDYHRIHMPCDGKLKKMIYVPGKLFSVNHATTRHVPELFARNERLVCFFDTEFGEMAMVLVGAMIVASIETVWAGNITPPTGARTFTWHYTDSDNITLRKGQEMGRFKLGSTVVCTFPENTLQFNADFGAETKVKLGESIAQVI</sequence>
<feature type="active site" description="Charge relay system; for autoendoproteolytic cleavage activity" evidence="12">
    <location>
        <position position="252"/>
    </location>
</feature>
<evidence type="ECO:0000256" key="4">
    <source>
        <dbReference type="ARBA" id="ARBA00022793"/>
    </source>
</evidence>
<evidence type="ECO:0000256" key="1">
    <source>
        <dbReference type="ARBA" id="ARBA00005189"/>
    </source>
</evidence>
<comment type="catalytic activity">
    <reaction evidence="12">
        <text>a 1,2-diacyl-sn-glycero-3-phospho-L-serine + H(+) = a 1,2-diacyl-sn-glycero-3-phosphoethanolamine + CO2</text>
        <dbReference type="Rhea" id="RHEA:20828"/>
        <dbReference type="ChEBI" id="CHEBI:15378"/>
        <dbReference type="ChEBI" id="CHEBI:16526"/>
        <dbReference type="ChEBI" id="CHEBI:57262"/>
        <dbReference type="ChEBI" id="CHEBI:64612"/>
        <dbReference type="EC" id="4.1.1.65"/>
    </reaction>
</comment>
<evidence type="ECO:0000256" key="7">
    <source>
        <dbReference type="ARBA" id="ARBA00023145"/>
    </source>
</evidence>
<comment type="cofactor">
    <cofactor evidence="12">
        <name>pyruvate</name>
        <dbReference type="ChEBI" id="CHEBI:15361"/>
    </cofactor>
    <text evidence="12">Binds 1 pyruvoyl group covalently per subunit.</text>
</comment>
<dbReference type="NCBIfam" id="TIGR00163">
    <property type="entry name" value="PS_decarb"/>
    <property type="match status" value="1"/>
</dbReference>
<dbReference type="RefSeq" id="WP_268075364.1">
    <property type="nucleotide sequence ID" value="NZ_CP109965.1"/>
</dbReference>
<dbReference type="HAMAP" id="MF_00662">
    <property type="entry name" value="PS_decarb_PSD_B_type1"/>
    <property type="match status" value="1"/>
</dbReference>
<dbReference type="Pfam" id="PF02666">
    <property type="entry name" value="PS_Dcarbxylase"/>
    <property type="match status" value="1"/>
</dbReference>
<keyword evidence="2 12" id="KW-1003">Cell membrane</keyword>
<dbReference type="GO" id="GO:0004609">
    <property type="term" value="F:phosphatidylserine decarboxylase activity"/>
    <property type="evidence" value="ECO:0007669"/>
    <property type="project" value="UniProtKB-EC"/>
</dbReference>
<feature type="chain" id="PRO_5044947789" description="Phosphatidylserine decarboxylase beta chain" evidence="12">
    <location>
        <begin position="1"/>
        <end position="251"/>
    </location>
</feature>
<dbReference type="EMBL" id="CP109965">
    <property type="protein sequence ID" value="WAJ70957.1"/>
    <property type="molecule type" value="Genomic_DNA"/>
</dbReference>
<keyword evidence="3 12" id="KW-0444">Lipid biosynthesis</keyword>
<evidence type="ECO:0000256" key="10">
    <source>
        <dbReference type="ARBA" id="ARBA00023264"/>
    </source>
</evidence>
<reference evidence="13" key="1">
    <citation type="submission" date="2022-10" db="EMBL/GenBank/DDBJ databases">
        <title>Catenovulum adriacola sp. nov. isolated in the Harbour of Susak.</title>
        <authorList>
            <person name="Schoch T."/>
            <person name="Reich S.J."/>
            <person name="Stoeferle S."/>
            <person name="Flaiz M."/>
            <person name="Kazda M."/>
            <person name="Riedel C.U."/>
            <person name="Duerre P."/>
        </authorList>
    </citation>
    <scope>NUCLEOTIDE SEQUENCE</scope>
    <source>
        <strain evidence="13">TS8</strain>
    </source>
</reference>
<dbReference type="InterPro" id="IPR033177">
    <property type="entry name" value="PSD-B"/>
</dbReference>
<protein>
    <recommendedName>
        <fullName evidence="12">Phosphatidylserine decarboxylase proenzyme</fullName>
        <ecNumber evidence="12">4.1.1.65</ecNumber>
    </recommendedName>
    <component>
        <recommendedName>
            <fullName evidence="12">Phosphatidylserine decarboxylase alpha chain</fullName>
        </recommendedName>
    </component>
    <component>
        <recommendedName>
            <fullName evidence="12">Phosphatidylserine decarboxylase beta chain</fullName>
        </recommendedName>
    </component>
</protein>
<keyword evidence="8 12" id="KW-0594">Phospholipid biosynthesis</keyword>
<name>A0ABY7AN17_9ALTE</name>
<keyword evidence="9 12" id="KW-0456">Lyase</keyword>
<feature type="site" description="Cleavage (non-hydrolytic); by autocatalysis" evidence="12">
    <location>
        <begin position="251"/>
        <end position="252"/>
    </location>
</feature>
<feature type="modified residue" description="Pyruvic acid (Ser); by autocatalysis" evidence="12">
    <location>
        <position position="252"/>
    </location>
</feature>
<evidence type="ECO:0000313" key="14">
    <source>
        <dbReference type="Proteomes" id="UP001163726"/>
    </source>
</evidence>
<comment type="pathway">
    <text evidence="12">Phospholipid metabolism; phosphatidylethanolamine biosynthesis; phosphatidylethanolamine from CDP-diacylglycerol: step 2/2.</text>
</comment>
<proteinExistence type="inferred from homology"/>
<evidence type="ECO:0000256" key="9">
    <source>
        <dbReference type="ARBA" id="ARBA00023239"/>
    </source>
</evidence>
<evidence type="ECO:0000256" key="11">
    <source>
        <dbReference type="ARBA" id="ARBA00023317"/>
    </source>
</evidence>
<comment type="PTM">
    <text evidence="12">Is synthesized initially as an inactive proenzyme. Formation of the active enzyme involves a self-maturation process in which the active site pyruvoyl group is generated from an internal serine residue via an autocatalytic post-translational modification. Two non-identical subunits are generated from the proenzyme in this reaction, and the pyruvate is formed at the N-terminus of the alpha chain, which is derived from the carboxyl end of the proenzyme. The autoendoproteolytic cleavage occurs by a canonical serine protease mechanism, in which the side chain hydroxyl group of the serine supplies its oxygen atom to form the C-terminus of the beta chain, while the remainder of the serine residue undergoes an oxidative deamination to produce ammonia and the pyruvoyl prosthetic group on the alpha chain. During this reaction, the Ser that is part of the protease active site of the proenzyme becomes the pyruvoyl prosthetic group, which constitutes an essential element of the active site of the mature decarboxylase.</text>
</comment>
<evidence type="ECO:0000256" key="12">
    <source>
        <dbReference type="HAMAP-Rule" id="MF_00662"/>
    </source>
</evidence>
<evidence type="ECO:0000256" key="6">
    <source>
        <dbReference type="ARBA" id="ARBA00023136"/>
    </source>
</evidence>
<keyword evidence="5 12" id="KW-0443">Lipid metabolism</keyword>
<evidence type="ECO:0000256" key="5">
    <source>
        <dbReference type="ARBA" id="ARBA00023098"/>
    </source>
</evidence>
<evidence type="ECO:0000256" key="8">
    <source>
        <dbReference type="ARBA" id="ARBA00023209"/>
    </source>
</evidence>
<dbReference type="InterPro" id="IPR033178">
    <property type="entry name" value="PSD_type1_pro"/>
</dbReference>
<feature type="active site" description="Charge relay system; for autoendoproteolytic cleavage activity" evidence="12">
    <location>
        <position position="148"/>
    </location>
</feature>
<organism evidence="13 14">
    <name type="scientific">Catenovulum adriaticum</name>
    <dbReference type="NCBI Taxonomy" id="2984846"/>
    <lineage>
        <taxon>Bacteria</taxon>
        <taxon>Pseudomonadati</taxon>
        <taxon>Pseudomonadota</taxon>
        <taxon>Gammaproteobacteria</taxon>
        <taxon>Alteromonadales</taxon>
        <taxon>Alteromonadaceae</taxon>
        <taxon>Catenovulum</taxon>
    </lineage>
</organism>
<feature type="chain" id="PRO_5044947790" description="Phosphatidylserine decarboxylase alpha chain" evidence="12">
    <location>
        <begin position="252"/>
        <end position="285"/>
    </location>
</feature>